<dbReference type="CDD" id="cd05233">
    <property type="entry name" value="SDR_c"/>
    <property type="match status" value="1"/>
</dbReference>
<protein>
    <submittedName>
        <fullName evidence="6">SDR family oxidoreductase</fullName>
    </submittedName>
</protein>
<dbReference type="SUPFAM" id="SSF51735">
    <property type="entry name" value="NAD(P)-binding Rossmann-fold domains"/>
    <property type="match status" value="1"/>
</dbReference>
<dbReference type="SMART" id="SM00822">
    <property type="entry name" value="PKS_KR"/>
    <property type="match status" value="1"/>
</dbReference>
<dbReference type="Pfam" id="PF00106">
    <property type="entry name" value="adh_short"/>
    <property type="match status" value="1"/>
</dbReference>
<dbReference type="InterPro" id="IPR057326">
    <property type="entry name" value="KR_dom"/>
</dbReference>
<proteinExistence type="inferred from homology"/>
<organism evidence="6 7">
    <name type="scientific">Micromonospora costi</name>
    <dbReference type="NCBI Taxonomy" id="1530042"/>
    <lineage>
        <taxon>Bacteria</taxon>
        <taxon>Bacillati</taxon>
        <taxon>Actinomycetota</taxon>
        <taxon>Actinomycetes</taxon>
        <taxon>Micromonosporales</taxon>
        <taxon>Micromonosporaceae</taxon>
        <taxon>Micromonospora</taxon>
    </lineage>
</organism>
<dbReference type="EMBL" id="RBAN01000004">
    <property type="protein sequence ID" value="RKN52772.1"/>
    <property type="molecule type" value="Genomic_DNA"/>
</dbReference>
<dbReference type="OrthoDB" id="5173603at2"/>
<feature type="domain" description="Ketoreductase" evidence="5">
    <location>
        <begin position="73"/>
        <end position="266"/>
    </location>
</feature>
<dbReference type="InterPro" id="IPR020904">
    <property type="entry name" value="Sc_DH/Rdtase_CS"/>
</dbReference>
<dbReference type="Gene3D" id="3.40.50.720">
    <property type="entry name" value="NAD(P)-binding Rossmann-like Domain"/>
    <property type="match status" value="1"/>
</dbReference>
<dbReference type="PROSITE" id="PS00061">
    <property type="entry name" value="ADH_SHORT"/>
    <property type="match status" value="1"/>
</dbReference>
<dbReference type="FunFam" id="3.40.50.720:FF:000084">
    <property type="entry name" value="Short-chain dehydrogenase reductase"/>
    <property type="match status" value="1"/>
</dbReference>
<feature type="compositionally biased region" description="Basic and acidic residues" evidence="4">
    <location>
        <begin position="57"/>
        <end position="67"/>
    </location>
</feature>
<comment type="caution">
    <text evidence="6">The sequence shown here is derived from an EMBL/GenBank/DDBJ whole genome shotgun (WGS) entry which is preliminary data.</text>
</comment>
<dbReference type="PRINTS" id="PR00080">
    <property type="entry name" value="SDRFAMILY"/>
</dbReference>
<dbReference type="Proteomes" id="UP000279968">
    <property type="component" value="Unassembled WGS sequence"/>
</dbReference>
<keyword evidence="2" id="KW-0560">Oxidoreductase</keyword>
<evidence type="ECO:0000256" key="2">
    <source>
        <dbReference type="ARBA" id="ARBA00023002"/>
    </source>
</evidence>
<evidence type="ECO:0000313" key="7">
    <source>
        <dbReference type="Proteomes" id="UP000279968"/>
    </source>
</evidence>
<dbReference type="AlphaFoldDB" id="A0A3A9ZWU1"/>
<evidence type="ECO:0000313" key="6">
    <source>
        <dbReference type="EMBL" id="RKN52772.1"/>
    </source>
</evidence>
<name>A0A3A9ZWU1_9ACTN</name>
<dbReference type="PANTHER" id="PTHR42760">
    <property type="entry name" value="SHORT-CHAIN DEHYDROGENASES/REDUCTASES FAMILY MEMBER"/>
    <property type="match status" value="1"/>
</dbReference>
<accession>A0A3A9ZWU1</accession>
<evidence type="ECO:0000256" key="4">
    <source>
        <dbReference type="SAM" id="MobiDB-lite"/>
    </source>
</evidence>
<keyword evidence="7" id="KW-1185">Reference proteome</keyword>
<dbReference type="InterPro" id="IPR002347">
    <property type="entry name" value="SDR_fam"/>
</dbReference>
<dbReference type="PANTHER" id="PTHR42760:SF133">
    <property type="entry name" value="3-OXOACYL-[ACYL-CARRIER-PROTEIN] REDUCTASE"/>
    <property type="match status" value="1"/>
</dbReference>
<evidence type="ECO:0000259" key="5">
    <source>
        <dbReference type="SMART" id="SM00822"/>
    </source>
</evidence>
<dbReference type="InterPro" id="IPR036291">
    <property type="entry name" value="NAD(P)-bd_dom_sf"/>
</dbReference>
<evidence type="ECO:0000256" key="3">
    <source>
        <dbReference type="RuleBase" id="RU000363"/>
    </source>
</evidence>
<evidence type="ECO:0000256" key="1">
    <source>
        <dbReference type="ARBA" id="ARBA00006484"/>
    </source>
</evidence>
<gene>
    <name evidence="6" type="ORF">D7193_23345</name>
</gene>
<feature type="region of interest" description="Disordered" evidence="4">
    <location>
        <begin position="1"/>
        <end position="67"/>
    </location>
</feature>
<sequence length="352" mass="36232">MRSTTWCCGSSRRPWTSRRSGCSGRPRRTDGRRGEPAGGGGVAGSRPEDAGVAGSGHGKEDEVGEGRGVLEGRTAVVTGAARGIGRAAAVALARAGADVAGVDIAAPVSPILDYAPATGADLDETGRRVAAQGRRWLAATADQRDIAQVRAVADRVRDEWGGVDVLFANAGIQAFRPLLEMSDPDWHDQIDVNLTGTANVLRVFAPLLVARGGGRIILTSSTQGQHGTKAGAAYSASKWGIIGLMKSAALELGAHGITVNAVIPGLVDTTLTRHQDRYAQALSEAGRTPTGDVARDEPAAVEALRARTPLGVPWLAPEDVAPLVVFLASDDARMVSGTAFAATGGDSAHVTA</sequence>
<dbReference type="PRINTS" id="PR00081">
    <property type="entry name" value="GDHRDH"/>
</dbReference>
<reference evidence="6 7" key="1">
    <citation type="journal article" date="2015" name="Int. J. Syst. Evol. Microbiol.">
        <title>Micromonospora costi sp. nov., isolated from a leaf of Costus speciosus.</title>
        <authorList>
            <person name="Thawai C."/>
        </authorList>
    </citation>
    <scope>NUCLEOTIDE SEQUENCE [LARGE SCALE GENOMIC DNA]</scope>
    <source>
        <strain evidence="6 7">CS1-12</strain>
    </source>
</reference>
<comment type="similarity">
    <text evidence="1 3">Belongs to the short-chain dehydrogenases/reductases (SDR) family.</text>
</comment>
<dbReference type="GO" id="GO:0016616">
    <property type="term" value="F:oxidoreductase activity, acting on the CH-OH group of donors, NAD or NADP as acceptor"/>
    <property type="evidence" value="ECO:0007669"/>
    <property type="project" value="TreeGrafter"/>
</dbReference>